<evidence type="ECO:0000313" key="2">
    <source>
        <dbReference type="Proteomes" id="UP000279911"/>
    </source>
</evidence>
<proteinExistence type="predicted"/>
<keyword evidence="1" id="KW-0808">Transferase</keyword>
<dbReference type="Pfam" id="PF06042">
    <property type="entry name" value="NTP_transf_6"/>
    <property type="match status" value="1"/>
</dbReference>
<dbReference type="AlphaFoldDB" id="A0A427TKB0"/>
<name>A0A427TKB0_9BACI</name>
<dbReference type="Proteomes" id="UP000279911">
    <property type="component" value="Unassembled WGS sequence"/>
</dbReference>
<organism evidence="1 2">
    <name type="scientific">Mesobacillus subterraneus</name>
    <dbReference type="NCBI Taxonomy" id="285983"/>
    <lineage>
        <taxon>Bacteria</taxon>
        <taxon>Bacillati</taxon>
        <taxon>Bacillota</taxon>
        <taxon>Bacilli</taxon>
        <taxon>Bacillales</taxon>
        <taxon>Bacillaceae</taxon>
        <taxon>Mesobacillus</taxon>
    </lineage>
</organism>
<sequence>MTITSEQDILDLIKNDLWMMDIINTASTLKLNDWCVCAGFVRSKIWDVILDFDKRTVLSDVDVIFHDVNVMDESEEKRFETILSDLHPGIPWSVKNQARMHQVNNIPPYVSSADAISKFPETATALGITLNPDGSLKLIAPHGIEDVVKLKIKPTPYFKSSEHLMKIFSNRVKTKNWESVWNGLKVELE</sequence>
<comment type="caution">
    <text evidence="1">The sequence shown here is derived from an EMBL/GenBank/DDBJ whole genome shotgun (WGS) entry which is preliminary data.</text>
</comment>
<accession>A0A427TKB0</accession>
<dbReference type="GO" id="GO:0016740">
    <property type="term" value="F:transferase activity"/>
    <property type="evidence" value="ECO:0007669"/>
    <property type="project" value="UniProtKB-KW"/>
</dbReference>
<dbReference type="EMBL" id="RSFW01000024">
    <property type="protein sequence ID" value="RSD24460.1"/>
    <property type="molecule type" value="Genomic_DNA"/>
</dbReference>
<dbReference type="InterPro" id="IPR009267">
    <property type="entry name" value="NTP_transf_6"/>
</dbReference>
<dbReference type="PANTHER" id="PTHR39166">
    <property type="entry name" value="BLL1166 PROTEIN"/>
    <property type="match status" value="1"/>
</dbReference>
<gene>
    <name evidence="1" type="ORF">EJA10_19205</name>
</gene>
<protein>
    <submittedName>
        <fullName evidence="1">Nucleotidyltransferase family protein</fullName>
    </submittedName>
</protein>
<evidence type="ECO:0000313" key="1">
    <source>
        <dbReference type="EMBL" id="RSD24460.1"/>
    </source>
</evidence>
<reference evidence="2" key="1">
    <citation type="submission" date="2018-12" db="EMBL/GenBank/DDBJ databases">
        <title>Bacillus chawlae sp. nov., Bacillus glennii sp. nov., and Bacillus saganii sp. nov. Isolated from the Vehicle Assembly Building at Kennedy Space Center where the Viking Spacecraft were Assembled.</title>
        <authorList>
            <person name="Seuylemezian A."/>
            <person name="Vaishampayan P."/>
        </authorList>
    </citation>
    <scope>NUCLEOTIDE SEQUENCE [LARGE SCALE GENOMIC DNA]</scope>
    <source>
        <strain evidence="2">DSM 13966</strain>
    </source>
</reference>
<dbReference type="PANTHER" id="PTHR39166:SF1">
    <property type="entry name" value="BLL1166 PROTEIN"/>
    <property type="match status" value="1"/>
</dbReference>
<dbReference type="OrthoDB" id="1901124at2"/>